<dbReference type="Gene3D" id="3.40.1280.10">
    <property type="match status" value="1"/>
</dbReference>
<accession>A0A7V4U562</accession>
<evidence type="ECO:0000259" key="6">
    <source>
        <dbReference type="Pfam" id="PF00588"/>
    </source>
</evidence>
<comment type="subcellular location">
    <subcellularLocation>
        <location evidence="5">Cytoplasm</location>
    </subcellularLocation>
</comment>
<dbReference type="GO" id="GO:0003723">
    <property type="term" value="F:RNA binding"/>
    <property type="evidence" value="ECO:0007669"/>
    <property type="project" value="InterPro"/>
</dbReference>
<gene>
    <name evidence="5" type="primary">trmJ</name>
    <name evidence="7" type="ORF">ENK44_15275</name>
</gene>
<comment type="function">
    <text evidence="5">Catalyzes the formation of 2'O-methylated cytidine (Cm32) or 2'O-methylated uridine (Um32) at position 32 in tRNA.</text>
</comment>
<dbReference type="InterPro" id="IPR001537">
    <property type="entry name" value="SpoU_MeTrfase"/>
</dbReference>
<keyword evidence="4 5" id="KW-0949">S-adenosyl-L-methionine</keyword>
<feature type="domain" description="tRNA/rRNA methyltransferase SpoU type" evidence="6">
    <location>
        <begin position="39"/>
        <end position="187"/>
    </location>
</feature>
<dbReference type="PIRSF" id="PIRSF004808">
    <property type="entry name" value="LasT"/>
    <property type="match status" value="1"/>
</dbReference>
<dbReference type="InterPro" id="IPR004384">
    <property type="entry name" value="RNA_MeTrfase_TrmJ/LasT"/>
</dbReference>
<comment type="catalytic activity">
    <reaction evidence="5">
        <text>uridine(32) in tRNA + S-adenosyl-L-methionine = 2'-O-methyluridine(32) in tRNA + S-adenosyl-L-homocysteine + H(+)</text>
        <dbReference type="Rhea" id="RHEA:42936"/>
        <dbReference type="Rhea" id="RHEA-COMP:10107"/>
        <dbReference type="Rhea" id="RHEA-COMP:10290"/>
        <dbReference type="ChEBI" id="CHEBI:15378"/>
        <dbReference type="ChEBI" id="CHEBI:57856"/>
        <dbReference type="ChEBI" id="CHEBI:59789"/>
        <dbReference type="ChEBI" id="CHEBI:65315"/>
        <dbReference type="ChEBI" id="CHEBI:74478"/>
        <dbReference type="EC" id="2.1.1.200"/>
    </reaction>
</comment>
<dbReference type="GO" id="GO:0002128">
    <property type="term" value="P:tRNA nucleoside ribose methylation"/>
    <property type="evidence" value="ECO:0007669"/>
    <property type="project" value="TreeGrafter"/>
</dbReference>
<dbReference type="PANTHER" id="PTHR42786">
    <property type="entry name" value="TRNA/RRNA METHYLTRANSFERASE"/>
    <property type="match status" value="1"/>
</dbReference>
<proteinExistence type="inferred from homology"/>
<dbReference type="Pfam" id="PF00588">
    <property type="entry name" value="SpoU_methylase"/>
    <property type="match status" value="1"/>
</dbReference>
<dbReference type="SUPFAM" id="SSF75217">
    <property type="entry name" value="alpha/beta knot"/>
    <property type="match status" value="1"/>
</dbReference>
<keyword evidence="3" id="KW-0808">Transferase</keyword>
<dbReference type="Gene3D" id="1.10.8.590">
    <property type="match status" value="1"/>
</dbReference>
<dbReference type="NCBIfam" id="TIGR00050">
    <property type="entry name" value="rRNA_methyl_1"/>
    <property type="match status" value="1"/>
</dbReference>
<comment type="caution">
    <text evidence="7">The sequence shown here is derived from an EMBL/GenBank/DDBJ whole genome shotgun (WGS) entry which is preliminary data.</text>
</comment>
<dbReference type="Proteomes" id="UP000885779">
    <property type="component" value="Unassembled WGS sequence"/>
</dbReference>
<dbReference type="GO" id="GO:0005829">
    <property type="term" value="C:cytosol"/>
    <property type="evidence" value="ECO:0007669"/>
    <property type="project" value="TreeGrafter"/>
</dbReference>
<keyword evidence="5" id="KW-0819">tRNA processing</keyword>
<evidence type="ECO:0000256" key="4">
    <source>
        <dbReference type="ARBA" id="ARBA00022691"/>
    </source>
</evidence>
<evidence type="ECO:0000313" key="7">
    <source>
        <dbReference type="EMBL" id="HGY57069.1"/>
    </source>
</evidence>
<dbReference type="EC" id="2.1.1.200" evidence="5"/>
<comment type="catalytic activity">
    <reaction evidence="5">
        <text>cytidine(32) in tRNA + S-adenosyl-L-methionine = 2'-O-methylcytidine(32) in tRNA + S-adenosyl-L-homocysteine + H(+)</text>
        <dbReference type="Rhea" id="RHEA:42932"/>
        <dbReference type="Rhea" id="RHEA-COMP:10288"/>
        <dbReference type="Rhea" id="RHEA-COMP:10289"/>
        <dbReference type="ChEBI" id="CHEBI:15378"/>
        <dbReference type="ChEBI" id="CHEBI:57856"/>
        <dbReference type="ChEBI" id="CHEBI:59789"/>
        <dbReference type="ChEBI" id="CHEBI:74495"/>
        <dbReference type="ChEBI" id="CHEBI:82748"/>
        <dbReference type="EC" id="2.1.1.200"/>
    </reaction>
</comment>
<dbReference type="EMBL" id="DRQG01000143">
    <property type="protein sequence ID" value="HGY57069.1"/>
    <property type="molecule type" value="Genomic_DNA"/>
</dbReference>
<name>A0A7V4U562_CALAY</name>
<keyword evidence="5" id="KW-0963">Cytoplasm</keyword>
<dbReference type="GO" id="GO:0160206">
    <property type="term" value="F:tRNA (cytidine(32)/uridine(32)-2'-O)-methyltransferase activity"/>
    <property type="evidence" value="ECO:0007669"/>
    <property type="project" value="UniProtKB-EC"/>
</dbReference>
<dbReference type="PANTHER" id="PTHR42786:SF2">
    <property type="entry name" value="TRNA (CYTIDINE_URIDINE-2'-O-)-METHYLTRANSFERASE TRMJ"/>
    <property type="match status" value="1"/>
</dbReference>
<protein>
    <recommendedName>
        <fullName evidence="5">tRNA (cytidine/uridine-2'-O-)-methyltransferase TrmJ</fullName>
        <ecNumber evidence="5">2.1.1.200</ecNumber>
    </recommendedName>
    <alternativeName>
        <fullName evidence="5">tRNA (cytidine(32)/uridine(32)-2'-O)-methyltransferase</fullName>
    </alternativeName>
    <alternativeName>
        <fullName evidence="5">tRNA Cm32/Um32 methyltransferase</fullName>
    </alternativeName>
</protein>
<dbReference type="InterPro" id="IPR029028">
    <property type="entry name" value="Alpha/beta_knot_MTases"/>
</dbReference>
<evidence type="ECO:0000256" key="5">
    <source>
        <dbReference type="RuleBase" id="RU362024"/>
    </source>
</evidence>
<dbReference type="AlphaFoldDB" id="A0A7V4U562"/>
<evidence type="ECO:0000256" key="3">
    <source>
        <dbReference type="ARBA" id="ARBA00022679"/>
    </source>
</evidence>
<evidence type="ECO:0000256" key="2">
    <source>
        <dbReference type="ARBA" id="ARBA00022603"/>
    </source>
</evidence>
<dbReference type="InterPro" id="IPR029026">
    <property type="entry name" value="tRNA_m1G_MTases_N"/>
</dbReference>
<sequence length="284" mass="33031">MSNAEVSNFENRKSDVECGWSMKQRIQLTQTFEQIRQNLHFVLVEPESPGNVGAASRALRTSGFEKLILVNPCPLDNDEARMMAHRSYDIIEKAQIFDSFDKSVAGMRLVVATTMRKRHFKFPFFTPQEISQKLLDVAFEHPVAVVFGREKNGLTNEEILKCHLHSTIPTATQNPALNLAQAVMIYAHTFFMNMNKVESGYSYRLATQYELEKFYEHLQSALDLVHFVPRDGIDNFITRFRRLIGRSMAEKRDVRLLHKLLQIFETRIQRLEELVTERDKKDIY</sequence>
<reference evidence="7" key="1">
    <citation type="journal article" date="2020" name="mSystems">
        <title>Genome- and Community-Level Interaction Insights into Carbon Utilization and Element Cycling Functions of Hydrothermarchaeota in Hydrothermal Sediment.</title>
        <authorList>
            <person name="Zhou Z."/>
            <person name="Liu Y."/>
            <person name="Xu W."/>
            <person name="Pan J."/>
            <person name="Luo Z.H."/>
            <person name="Li M."/>
        </authorList>
    </citation>
    <scope>NUCLEOTIDE SEQUENCE [LARGE SCALE GENOMIC DNA]</scope>
    <source>
        <strain evidence="7">HyVt-577</strain>
    </source>
</reference>
<organism evidence="7">
    <name type="scientific">Caldithrix abyssi</name>
    <dbReference type="NCBI Taxonomy" id="187145"/>
    <lineage>
        <taxon>Bacteria</taxon>
        <taxon>Pseudomonadati</taxon>
        <taxon>Calditrichota</taxon>
        <taxon>Calditrichia</taxon>
        <taxon>Calditrichales</taxon>
        <taxon>Calditrichaceae</taxon>
        <taxon>Caldithrix</taxon>
    </lineage>
</organism>
<evidence type="ECO:0000256" key="1">
    <source>
        <dbReference type="ARBA" id="ARBA00007228"/>
    </source>
</evidence>
<dbReference type="CDD" id="cd18093">
    <property type="entry name" value="SpoU-like_TrmJ"/>
    <property type="match status" value="1"/>
</dbReference>
<comment type="similarity">
    <text evidence="1">Belongs to the class IV-like SAM-binding methyltransferase superfamily. RNA methyltransferase TrmH family.</text>
</comment>
<comment type="subunit">
    <text evidence="5">Homodimer.</text>
</comment>
<keyword evidence="2 5" id="KW-0489">Methyltransferase</keyword>